<accession>A0A4R5KSZ7</accession>
<dbReference type="EMBL" id="SMRT01000004">
    <property type="protein sequence ID" value="TDF97987.1"/>
    <property type="molecule type" value="Genomic_DNA"/>
</dbReference>
<dbReference type="RefSeq" id="WP_133227642.1">
    <property type="nucleotide sequence ID" value="NZ_SMRT01000004.1"/>
</dbReference>
<evidence type="ECO:0000313" key="2">
    <source>
        <dbReference type="Proteomes" id="UP000295636"/>
    </source>
</evidence>
<organism evidence="1 2">
    <name type="scientific">Paenibacillus piri</name>
    <dbReference type="NCBI Taxonomy" id="2547395"/>
    <lineage>
        <taxon>Bacteria</taxon>
        <taxon>Bacillati</taxon>
        <taxon>Bacillota</taxon>
        <taxon>Bacilli</taxon>
        <taxon>Bacillales</taxon>
        <taxon>Paenibacillaceae</taxon>
        <taxon>Paenibacillus</taxon>
    </lineage>
</organism>
<keyword evidence="2" id="KW-1185">Reference proteome</keyword>
<dbReference type="AlphaFoldDB" id="A0A4R5KSZ7"/>
<dbReference type="Proteomes" id="UP000295636">
    <property type="component" value="Unassembled WGS sequence"/>
</dbReference>
<protein>
    <submittedName>
        <fullName evidence="1">Uncharacterized protein</fullName>
    </submittedName>
</protein>
<reference evidence="1 2" key="1">
    <citation type="submission" date="2019-03" db="EMBL/GenBank/DDBJ databases">
        <title>This is whole genome sequence of Paenibacillus sp MS74 strain.</title>
        <authorList>
            <person name="Trinh H.N."/>
        </authorList>
    </citation>
    <scope>NUCLEOTIDE SEQUENCE [LARGE SCALE GENOMIC DNA]</scope>
    <source>
        <strain evidence="1 2">MS74</strain>
    </source>
</reference>
<name>A0A4R5KSZ7_9BACL</name>
<dbReference type="OrthoDB" id="2941641at2"/>
<comment type="caution">
    <text evidence="1">The sequence shown here is derived from an EMBL/GenBank/DDBJ whole genome shotgun (WGS) entry which is preliminary data.</text>
</comment>
<evidence type="ECO:0000313" key="1">
    <source>
        <dbReference type="EMBL" id="TDF97987.1"/>
    </source>
</evidence>
<gene>
    <name evidence="1" type="ORF">E1757_10735</name>
</gene>
<proteinExistence type="predicted"/>
<sequence>MLTYTYDEHIIKIDEIANEADIEFNIYILQEERYLEQFKKVQHYFDHNDIITDVLFYANVNHQYRVIVRSDYYTDFVLELMKHRLLQSVEWQS</sequence>